<sequence>MPVSGLDEAMAQSVLFALRQAAGSEEVAKVPVFWLAALELAQIASDKLLRDMEQLERALQYWQGSGKGGGHVIIMFLRRGPVVLFRQLKAALQVDNEVPPPISPTDMIEQRVRWDTVVDHSVMGYHWVMSTLSLCE</sequence>
<gene>
    <name evidence="1" type="ORF">OSTQU699_LOCUS2775</name>
</gene>
<dbReference type="OrthoDB" id="567899at2759"/>
<reference evidence="1" key="1">
    <citation type="submission" date="2020-12" db="EMBL/GenBank/DDBJ databases">
        <authorList>
            <person name="Iha C."/>
        </authorList>
    </citation>
    <scope>NUCLEOTIDE SEQUENCE</scope>
</reference>
<organism evidence="1 2">
    <name type="scientific">Ostreobium quekettii</name>
    <dbReference type="NCBI Taxonomy" id="121088"/>
    <lineage>
        <taxon>Eukaryota</taxon>
        <taxon>Viridiplantae</taxon>
        <taxon>Chlorophyta</taxon>
        <taxon>core chlorophytes</taxon>
        <taxon>Ulvophyceae</taxon>
        <taxon>TCBD clade</taxon>
        <taxon>Bryopsidales</taxon>
        <taxon>Ostreobineae</taxon>
        <taxon>Ostreobiaceae</taxon>
        <taxon>Ostreobium</taxon>
    </lineage>
</organism>
<comment type="caution">
    <text evidence="1">The sequence shown here is derived from an EMBL/GenBank/DDBJ whole genome shotgun (WGS) entry which is preliminary data.</text>
</comment>
<keyword evidence="2" id="KW-1185">Reference proteome</keyword>
<dbReference type="EMBL" id="CAJHUC010000654">
    <property type="protein sequence ID" value="CAD7697414.1"/>
    <property type="molecule type" value="Genomic_DNA"/>
</dbReference>
<name>A0A8S1IRE8_9CHLO</name>
<dbReference type="AlphaFoldDB" id="A0A8S1IRE8"/>
<evidence type="ECO:0000313" key="1">
    <source>
        <dbReference type="EMBL" id="CAD7697414.1"/>
    </source>
</evidence>
<dbReference type="Proteomes" id="UP000708148">
    <property type="component" value="Unassembled WGS sequence"/>
</dbReference>
<protein>
    <submittedName>
        <fullName evidence="1">Uncharacterized protein</fullName>
    </submittedName>
</protein>
<evidence type="ECO:0000313" key="2">
    <source>
        <dbReference type="Proteomes" id="UP000708148"/>
    </source>
</evidence>
<proteinExistence type="predicted"/>
<accession>A0A8S1IRE8</accession>